<dbReference type="GO" id="GO:0016787">
    <property type="term" value="F:hydrolase activity"/>
    <property type="evidence" value="ECO:0007669"/>
    <property type="project" value="UniProtKB-KW"/>
</dbReference>
<proteinExistence type="predicted"/>
<keyword evidence="1" id="KW-0456">Lyase</keyword>
<dbReference type="InterPro" id="IPR032465">
    <property type="entry name" value="ACMSD"/>
</dbReference>
<gene>
    <name evidence="3" type="ORF">ENP47_08710</name>
</gene>
<evidence type="ECO:0000313" key="3">
    <source>
        <dbReference type="EMBL" id="HEF65662.1"/>
    </source>
</evidence>
<dbReference type="PANTHER" id="PTHR21240">
    <property type="entry name" value="2-AMINO-3-CARBOXYLMUCONATE-6-SEMIALDEHYDE DECARBOXYLASE"/>
    <property type="match status" value="1"/>
</dbReference>
<dbReference type="Pfam" id="PF04909">
    <property type="entry name" value="Amidohydro_2"/>
    <property type="match status" value="1"/>
</dbReference>
<dbReference type="EMBL" id="DSJL01000011">
    <property type="protein sequence ID" value="HEF65662.1"/>
    <property type="molecule type" value="Genomic_DNA"/>
</dbReference>
<reference evidence="3" key="1">
    <citation type="journal article" date="2020" name="mSystems">
        <title>Genome- and Community-Level Interaction Insights into Carbon Utilization and Element Cycling Functions of Hydrothermarchaeota in Hydrothermal Sediment.</title>
        <authorList>
            <person name="Zhou Z."/>
            <person name="Liu Y."/>
            <person name="Xu W."/>
            <person name="Pan J."/>
            <person name="Luo Z.H."/>
            <person name="Li M."/>
        </authorList>
    </citation>
    <scope>NUCLEOTIDE SEQUENCE [LARGE SCALE GENOMIC DNA]</scope>
    <source>
        <strain evidence="3">SpSt-222</strain>
    </source>
</reference>
<dbReference type="SUPFAM" id="SSF51556">
    <property type="entry name" value="Metallo-dependent hydrolases"/>
    <property type="match status" value="1"/>
</dbReference>
<evidence type="ECO:0000259" key="2">
    <source>
        <dbReference type="Pfam" id="PF04909"/>
    </source>
</evidence>
<name>A0A7C2ATA6_THERO</name>
<dbReference type="GO" id="GO:0016831">
    <property type="term" value="F:carboxy-lyase activity"/>
    <property type="evidence" value="ECO:0007669"/>
    <property type="project" value="InterPro"/>
</dbReference>
<comment type="caution">
    <text evidence="3">The sequence shown here is derived from an EMBL/GenBank/DDBJ whole genome shotgun (WGS) entry which is preliminary data.</text>
</comment>
<dbReference type="InterPro" id="IPR032466">
    <property type="entry name" value="Metal_Hydrolase"/>
</dbReference>
<dbReference type="Gene3D" id="3.20.20.140">
    <property type="entry name" value="Metal-dependent hydrolases"/>
    <property type="match status" value="1"/>
</dbReference>
<organism evidence="3">
    <name type="scientific">Thermomicrobium roseum</name>
    <dbReference type="NCBI Taxonomy" id="500"/>
    <lineage>
        <taxon>Bacteria</taxon>
        <taxon>Pseudomonadati</taxon>
        <taxon>Thermomicrobiota</taxon>
        <taxon>Thermomicrobia</taxon>
        <taxon>Thermomicrobiales</taxon>
        <taxon>Thermomicrobiaceae</taxon>
        <taxon>Thermomicrobium</taxon>
    </lineage>
</organism>
<protein>
    <submittedName>
        <fullName evidence="3">Amidohydrolase</fullName>
    </submittedName>
</protein>
<dbReference type="GO" id="GO:0005829">
    <property type="term" value="C:cytosol"/>
    <property type="evidence" value="ECO:0007669"/>
    <property type="project" value="TreeGrafter"/>
</dbReference>
<feature type="domain" description="Amidohydrolase-related" evidence="2">
    <location>
        <begin position="3"/>
        <end position="300"/>
    </location>
</feature>
<keyword evidence="3" id="KW-0378">Hydrolase</keyword>
<evidence type="ECO:0000256" key="1">
    <source>
        <dbReference type="ARBA" id="ARBA00023239"/>
    </source>
</evidence>
<dbReference type="GO" id="GO:0019748">
    <property type="term" value="P:secondary metabolic process"/>
    <property type="evidence" value="ECO:0007669"/>
    <property type="project" value="TreeGrafter"/>
</dbReference>
<accession>A0A7C2ATA6</accession>
<dbReference type="AlphaFoldDB" id="A0A7C2ATA6"/>
<sequence length="313" mass="35400">MTIDHHIHAIPQGMLDWLREHSEQADARFERRDPSKAPFLIVGGRWPFELKPVFHDRDQFLQELEAAGVQQALLSPVPQLFFYDADPSLTREAARAYNEALLAWRATAPDRIALLATVPLNDPDAAATELVWAMEQGMRGAIVGPGVGDRLLSDPFFAPFWSAADERQAIIFLHPLLSRDGRLARPQLPNLVGVPWETTVAAVDLIFGGMLDRYPRVRILLAHGGGYLPYQLGRLEKGYEVWEAVRRQLAAPPTAYLRRFWYDTVLWRRETIEYLSALVGPDRLVPGSDFPFDLAMWPPSVPSWEARESSLID</sequence>
<dbReference type="InterPro" id="IPR006680">
    <property type="entry name" value="Amidohydro-rel"/>
</dbReference>
<dbReference type="PANTHER" id="PTHR21240:SF28">
    <property type="entry name" value="ISO-OROTATE DECARBOXYLASE (EUROFUNG)"/>
    <property type="match status" value="1"/>
</dbReference>